<proteinExistence type="predicted"/>
<evidence type="ECO:0000313" key="3">
    <source>
        <dbReference type="Proteomes" id="UP001174909"/>
    </source>
</evidence>
<accession>A0AA35XBR5</accession>
<dbReference type="AlphaFoldDB" id="A0AA35XBR5"/>
<comment type="caution">
    <text evidence="2">The sequence shown here is derived from an EMBL/GenBank/DDBJ whole genome shotgun (WGS) entry which is preliminary data.</text>
</comment>
<organism evidence="2 3">
    <name type="scientific">Geodia barretti</name>
    <name type="common">Barrett's horny sponge</name>
    <dbReference type="NCBI Taxonomy" id="519541"/>
    <lineage>
        <taxon>Eukaryota</taxon>
        <taxon>Metazoa</taxon>
        <taxon>Porifera</taxon>
        <taxon>Demospongiae</taxon>
        <taxon>Heteroscleromorpha</taxon>
        <taxon>Tetractinellida</taxon>
        <taxon>Astrophorina</taxon>
        <taxon>Geodiidae</taxon>
        <taxon>Geodia</taxon>
    </lineage>
</organism>
<keyword evidence="3" id="KW-1185">Reference proteome</keyword>
<sequence length="48" mass="5167">MQLMPVAVVTLLLFDCSSGWLHSLSSLEFLELGSSSANLTGSLPQETR</sequence>
<gene>
    <name evidence="2" type="ORF">GBAR_LOCUS28928</name>
</gene>
<feature type="signal peptide" evidence="1">
    <location>
        <begin position="1"/>
        <end position="19"/>
    </location>
</feature>
<protein>
    <submittedName>
        <fullName evidence="2">Uncharacterized protein</fullName>
    </submittedName>
</protein>
<name>A0AA35XBR5_GEOBA</name>
<feature type="chain" id="PRO_5041427059" evidence="1">
    <location>
        <begin position="20"/>
        <end position="48"/>
    </location>
</feature>
<reference evidence="2" key="1">
    <citation type="submission" date="2023-03" db="EMBL/GenBank/DDBJ databases">
        <authorList>
            <person name="Steffen K."/>
            <person name="Cardenas P."/>
        </authorList>
    </citation>
    <scope>NUCLEOTIDE SEQUENCE</scope>
</reference>
<dbReference type="Proteomes" id="UP001174909">
    <property type="component" value="Unassembled WGS sequence"/>
</dbReference>
<keyword evidence="1" id="KW-0732">Signal</keyword>
<evidence type="ECO:0000256" key="1">
    <source>
        <dbReference type="SAM" id="SignalP"/>
    </source>
</evidence>
<dbReference type="EMBL" id="CASHTH010004047">
    <property type="protein sequence ID" value="CAI8052868.1"/>
    <property type="molecule type" value="Genomic_DNA"/>
</dbReference>
<evidence type="ECO:0000313" key="2">
    <source>
        <dbReference type="EMBL" id="CAI8052868.1"/>
    </source>
</evidence>